<evidence type="ECO:0000256" key="8">
    <source>
        <dbReference type="ARBA" id="ARBA00023136"/>
    </source>
</evidence>
<feature type="transmembrane region" description="Helical" evidence="9">
    <location>
        <begin position="312"/>
        <end position="341"/>
    </location>
</feature>
<evidence type="ECO:0000256" key="2">
    <source>
        <dbReference type="ARBA" id="ARBA00007069"/>
    </source>
</evidence>
<dbReference type="SUPFAM" id="SSF161098">
    <property type="entry name" value="MetI-like"/>
    <property type="match status" value="1"/>
</dbReference>
<dbReference type="AlphaFoldDB" id="A0A938B2B1"/>
<organism evidence="12 13">
    <name type="scientific">Tectimicrobiota bacterium</name>
    <dbReference type="NCBI Taxonomy" id="2528274"/>
    <lineage>
        <taxon>Bacteria</taxon>
        <taxon>Pseudomonadati</taxon>
        <taxon>Nitrospinota/Tectimicrobiota group</taxon>
        <taxon>Candidatus Tectimicrobiota</taxon>
    </lineage>
</organism>
<evidence type="ECO:0000256" key="5">
    <source>
        <dbReference type="ARBA" id="ARBA00022475"/>
    </source>
</evidence>
<feature type="domain" description="ABC transmembrane type-1" evidence="11">
    <location>
        <begin position="316"/>
        <end position="548"/>
    </location>
</feature>
<evidence type="ECO:0000256" key="4">
    <source>
        <dbReference type="ARBA" id="ARBA00022448"/>
    </source>
</evidence>
<evidence type="ECO:0000256" key="6">
    <source>
        <dbReference type="ARBA" id="ARBA00022692"/>
    </source>
</evidence>
<evidence type="ECO:0000259" key="11">
    <source>
        <dbReference type="PROSITE" id="PS50928"/>
    </source>
</evidence>
<feature type="transmembrane region" description="Helical" evidence="9">
    <location>
        <begin position="405"/>
        <end position="431"/>
    </location>
</feature>
<dbReference type="Gene3D" id="1.10.3720.10">
    <property type="entry name" value="MetI-like"/>
    <property type="match status" value="1"/>
</dbReference>
<evidence type="ECO:0000313" key="12">
    <source>
        <dbReference type="EMBL" id="MBM3224011.1"/>
    </source>
</evidence>
<comment type="similarity">
    <text evidence="2 9">Belongs to the binding-protein-dependent transport system permease family. CysTW subfamily.</text>
</comment>
<dbReference type="GO" id="GO:0005315">
    <property type="term" value="F:phosphate transmembrane transporter activity"/>
    <property type="evidence" value="ECO:0007669"/>
    <property type="project" value="InterPro"/>
</dbReference>
<feature type="region of interest" description="Disordered" evidence="10">
    <location>
        <begin position="1"/>
        <end position="20"/>
    </location>
</feature>
<dbReference type="GO" id="GO:0005886">
    <property type="term" value="C:plasma membrane"/>
    <property type="evidence" value="ECO:0007669"/>
    <property type="project" value="UniProtKB-SubCell"/>
</dbReference>
<dbReference type="PANTHER" id="PTHR43470:SF6">
    <property type="entry name" value="PHOSPHATE TRANSPORT SYSTEM PERMEASE PROTEIN PSTA"/>
    <property type="match status" value="1"/>
</dbReference>
<dbReference type="GO" id="GO:0035435">
    <property type="term" value="P:phosphate ion transmembrane transport"/>
    <property type="evidence" value="ECO:0007669"/>
    <property type="project" value="InterPro"/>
</dbReference>
<feature type="transmembrane region" description="Helical" evidence="9">
    <location>
        <begin position="361"/>
        <end position="385"/>
    </location>
</feature>
<accession>A0A938B2B1</accession>
<keyword evidence="4" id="KW-0813">Transport</keyword>
<dbReference type="PANTHER" id="PTHR43470">
    <property type="entry name" value="PHOSPHATE TRANSPORT SYSTEM PERMEASE PROTEIN PSTA-RELATED"/>
    <property type="match status" value="1"/>
</dbReference>
<evidence type="ECO:0000256" key="10">
    <source>
        <dbReference type="SAM" id="MobiDB-lite"/>
    </source>
</evidence>
<dbReference type="Pfam" id="PF00528">
    <property type="entry name" value="BPD_transp_1"/>
    <property type="match status" value="1"/>
</dbReference>
<dbReference type="Proteomes" id="UP000712673">
    <property type="component" value="Unassembled WGS sequence"/>
</dbReference>
<comment type="caution">
    <text evidence="12">The sequence shown here is derived from an EMBL/GenBank/DDBJ whole genome shotgun (WGS) entry which is preliminary data.</text>
</comment>
<name>A0A938B2B1_UNCTE</name>
<evidence type="ECO:0000256" key="9">
    <source>
        <dbReference type="RuleBase" id="RU363043"/>
    </source>
</evidence>
<keyword evidence="8 9" id="KW-0472">Membrane</keyword>
<dbReference type="EMBL" id="VGLS01000242">
    <property type="protein sequence ID" value="MBM3224011.1"/>
    <property type="molecule type" value="Genomic_DNA"/>
</dbReference>
<keyword evidence="6 9" id="KW-0812">Transmembrane</keyword>
<dbReference type="InterPro" id="IPR005672">
    <property type="entry name" value="Phosphate_PstA"/>
</dbReference>
<evidence type="ECO:0000313" key="13">
    <source>
        <dbReference type="Proteomes" id="UP000712673"/>
    </source>
</evidence>
<dbReference type="PROSITE" id="PS50928">
    <property type="entry name" value="ABC_TM1"/>
    <property type="match status" value="1"/>
</dbReference>
<gene>
    <name evidence="12" type="primary">pstA</name>
    <name evidence="12" type="ORF">FJZ47_09445</name>
</gene>
<dbReference type="CDD" id="cd06261">
    <property type="entry name" value="TM_PBP2"/>
    <property type="match status" value="1"/>
</dbReference>
<dbReference type="NCBIfam" id="TIGR00974">
    <property type="entry name" value="3a0107s02c"/>
    <property type="match status" value="1"/>
</dbReference>
<sequence>MIKAPYLSTTTRSTQHRRGTPGEPWVWLTAMGLTIGLLMVAYLVGLILVEGLAAFWPKRIAQIELREDHRAHLAGRFLAGKLVKIQAKALQNQDTAAQAEWQIMVGNKDAYGFGFLYIDEADVVAWQYPRDLMVIERLEYGEAIGIPLALSLHGGTIIPATAAEFTPRFQSLVADVNQRRQVIRRLEKHDIGRINHRMEDLRLQQRLLEQAQPPGSAVPDATLAPIQRAMTTLQAEYEVLAQQARTLRLQQEEHRLLYRLATGEERQLILGQIVQYTLPNQLTTLQRLGLFLHNMWRFWVEEPREANTEGGVFPAIFGTLVMTLLMSVAVTPFGVLAALYLREYAQQGLAVRTVRIAVNNLAGVPSIVFGVFGLGFFVYLVGGTIDQLFFSATLPTPTFGTGGILWAASTLALMTVPVVIVATEEALAAVPRGMREGSLACGASKWQTIQRVVLPAAAPGILTGLILAMARGAGEVAPLMLVGVVKLAPTLPLDNLFPFVHLDRKFMHLGFHIYDLGFQSPDADAARPMVFATTLLLIALIVLLNVTAIFVRDRLRKKYATGAF</sequence>
<proteinExistence type="inferred from homology"/>
<keyword evidence="5 9" id="KW-1003">Cell membrane</keyword>
<protein>
    <recommendedName>
        <fullName evidence="3 9">Phosphate transport system permease protein PstA</fullName>
    </recommendedName>
</protein>
<dbReference type="InterPro" id="IPR035906">
    <property type="entry name" value="MetI-like_sf"/>
</dbReference>
<evidence type="ECO:0000256" key="3">
    <source>
        <dbReference type="ARBA" id="ARBA00016864"/>
    </source>
</evidence>
<feature type="transmembrane region" description="Helical" evidence="9">
    <location>
        <begin position="529"/>
        <end position="551"/>
    </location>
</feature>
<keyword evidence="7 9" id="KW-1133">Transmembrane helix</keyword>
<feature type="transmembrane region" description="Helical" evidence="9">
    <location>
        <begin position="25"/>
        <end position="56"/>
    </location>
</feature>
<comment type="subcellular location">
    <subcellularLocation>
        <location evidence="1 9">Cell membrane</location>
        <topology evidence="1 9">Multi-pass membrane protein</topology>
    </subcellularLocation>
</comment>
<reference evidence="12" key="1">
    <citation type="submission" date="2019-03" db="EMBL/GenBank/DDBJ databases">
        <title>Lake Tanganyika Metagenome-Assembled Genomes (MAGs).</title>
        <authorList>
            <person name="Tran P."/>
        </authorList>
    </citation>
    <scope>NUCLEOTIDE SEQUENCE</scope>
    <source>
        <strain evidence="12">K_DeepCast_65m_m2_066</strain>
    </source>
</reference>
<evidence type="ECO:0000256" key="7">
    <source>
        <dbReference type="ARBA" id="ARBA00022989"/>
    </source>
</evidence>
<dbReference type="InterPro" id="IPR000515">
    <property type="entry name" value="MetI-like"/>
</dbReference>
<feature type="transmembrane region" description="Helical" evidence="9">
    <location>
        <begin position="452"/>
        <end position="470"/>
    </location>
</feature>
<evidence type="ECO:0000256" key="1">
    <source>
        <dbReference type="ARBA" id="ARBA00004651"/>
    </source>
</evidence>